<dbReference type="InterPro" id="IPR035243">
    <property type="entry name" value="TamA_POTRA_Dom_1"/>
</dbReference>
<dbReference type="KEGG" id="mech:Q9L42_019045"/>
<dbReference type="PANTHER" id="PTHR12815:SF47">
    <property type="entry name" value="TRANSLOCATION AND ASSEMBLY MODULE SUBUNIT TAMA"/>
    <property type="match status" value="1"/>
</dbReference>
<evidence type="ECO:0000256" key="3">
    <source>
        <dbReference type="ARBA" id="ARBA00015419"/>
    </source>
</evidence>
<dbReference type="GO" id="GO:0009279">
    <property type="term" value="C:cell outer membrane"/>
    <property type="evidence" value="ECO:0007669"/>
    <property type="project" value="UniProtKB-SubCell"/>
</dbReference>
<evidence type="ECO:0000259" key="12">
    <source>
        <dbReference type="Pfam" id="PF01103"/>
    </source>
</evidence>
<dbReference type="InterPro" id="IPR000184">
    <property type="entry name" value="Bac_surfAg_D15"/>
</dbReference>
<sequence>MHFIVKAALYLLLVAAPALRADEPVIDIEGLTDAQQDNVRVFLSLSQETCQSPAWRIKKLFAKSDSEISKALRALGYYHPDISKRLSFSDDCWQAKFDITAGEPVRVSRLNIQVEGEAQQEPVFEKLLASLPIQQGDILNHALYEKIKQDLRSLALEYGYLNHRFSKKSLRVYPDKNQAEIELTLDSGPRHRFGEIRIDQDILTPDFMRRYVRLSSDDYYSSKKLAQTYNALAASVYFSDVEIKPRMDEIEDNKVPIDIKLTPEKTHTYSVGVGYDTDIGPLGSFGYQNRRLNRAGHHLNLDLSVSPVLSSAEGLYMIPFSEPRSDHVAIGLGYKYEKPDTFESEEAKLSVQYQHLYANGWKQIMFLDLSHETFTISDVSQNTTLLVPGGRWEYTISNDALRPTRGYHINFSLASAPESLISDVTFVQATAAGKLITPLPWPGRLITRVNLGATLTSDFDRLPASYRFYAGGAQSIRGYEYKKLGPQNGEGDVIGGEMLSVVSAEYEHFISESWGVAVFFDAGNAYNANNISIKSGTGLGLRWVSPIGPIRLDFAVPLSDSDSSFQIHFSAGAQL</sequence>
<keyword evidence="6 11" id="KW-0732">Signal</keyword>
<dbReference type="PANTHER" id="PTHR12815">
    <property type="entry name" value="SORTING AND ASSEMBLY MACHINERY SAMM50 PROTEIN FAMILY MEMBER"/>
    <property type="match status" value="1"/>
</dbReference>
<evidence type="ECO:0000256" key="5">
    <source>
        <dbReference type="ARBA" id="ARBA00022692"/>
    </source>
</evidence>
<dbReference type="AlphaFoldDB" id="A0AAU7NU02"/>
<organism evidence="14 15">
    <name type="scientific">Methylomarinum roseum</name>
    <dbReference type="NCBI Taxonomy" id="3067653"/>
    <lineage>
        <taxon>Bacteria</taxon>
        <taxon>Pseudomonadati</taxon>
        <taxon>Pseudomonadota</taxon>
        <taxon>Gammaproteobacteria</taxon>
        <taxon>Methylococcales</taxon>
        <taxon>Methylococcaceae</taxon>
        <taxon>Methylomarinum</taxon>
    </lineage>
</organism>
<evidence type="ECO:0000256" key="11">
    <source>
        <dbReference type="SAM" id="SignalP"/>
    </source>
</evidence>
<dbReference type="EMBL" id="CP157743">
    <property type="protein sequence ID" value="XBS20420.1"/>
    <property type="molecule type" value="Genomic_DNA"/>
</dbReference>
<dbReference type="Proteomes" id="UP001225378">
    <property type="component" value="Chromosome"/>
</dbReference>
<evidence type="ECO:0000256" key="1">
    <source>
        <dbReference type="ARBA" id="ARBA00004442"/>
    </source>
</evidence>
<evidence type="ECO:0000256" key="6">
    <source>
        <dbReference type="ARBA" id="ARBA00022729"/>
    </source>
</evidence>
<dbReference type="RefSeq" id="WP_349431620.1">
    <property type="nucleotide sequence ID" value="NZ_CP157743.1"/>
</dbReference>
<feature type="domain" description="TamA POTRA" evidence="13">
    <location>
        <begin position="26"/>
        <end position="100"/>
    </location>
</feature>
<proteinExistence type="inferred from homology"/>
<evidence type="ECO:0000256" key="4">
    <source>
        <dbReference type="ARBA" id="ARBA00022452"/>
    </source>
</evidence>
<evidence type="ECO:0000256" key="7">
    <source>
        <dbReference type="ARBA" id="ARBA00023136"/>
    </source>
</evidence>
<evidence type="ECO:0000313" key="15">
    <source>
        <dbReference type="Proteomes" id="UP001225378"/>
    </source>
</evidence>
<evidence type="ECO:0000256" key="2">
    <source>
        <dbReference type="ARBA" id="ARBA00010248"/>
    </source>
</evidence>
<keyword evidence="7" id="KW-0472">Membrane</keyword>
<dbReference type="GO" id="GO:0097347">
    <property type="term" value="C:TAM protein secretion complex"/>
    <property type="evidence" value="ECO:0007669"/>
    <property type="project" value="TreeGrafter"/>
</dbReference>
<comment type="subunit">
    <text evidence="10">Interacts with TamB to form the translocation and assembly module (TAM).</text>
</comment>
<dbReference type="Pfam" id="PF01103">
    <property type="entry name" value="Omp85"/>
    <property type="match status" value="1"/>
</dbReference>
<gene>
    <name evidence="14" type="ORF">Q9L42_019045</name>
</gene>
<keyword evidence="4" id="KW-1134">Transmembrane beta strand</keyword>
<accession>A0AAU7NU02</accession>
<comment type="similarity">
    <text evidence="2">Belongs to the TamA family.</text>
</comment>
<keyword evidence="15" id="KW-1185">Reference proteome</keyword>
<feature type="domain" description="Bacterial surface antigen (D15)" evidence="12">
    <location>
        <begin position="324"/>
        <end position="573"/>
    </location>
</feature>
<dbReference type="Gene3D" id="3.10.20.310">
    <property type="entry name" value="membrane protein fhac"/>
    <property type="match status" value="3"/>
</dbReference>
<feature type="chain" id="PRO_5043582747" description="Translocation and assembly module subunit TamA" evidence="11">
    <location>
        <begin position="21"/>
        <end position="575"/>
    </location>
</feature>
<reference evidence="14 15" key="1">
    <citation type="journal article" date="2024" name="Microbiology">
        <title>Methylomarinum rosea sp. nov., a novel halophilic methanotrophic bacterium from the hypersaline Lake Elton.</title>
        <authorList>
            <person name="Suleimanov R.Z."/>
            <person name="Oshkin I.Y."/>
            <person name="Danilova O.V."/>
            <person name="Suzina N.E."/>
            <person name="Dedysh S.N."/>
        </authorList>
    </citation>
    <scope>NUCLEOTIDE SEQUENCE [LARGE SCALE GENOMIC DNA]</scope>
    <source>
        <strain evidence="14 15">Ch1-1</strain>
    </source>
</reference>
<evidence type="ECO:0000256" key="9">
    <source>
        <dbReference type="ARBA" id="ARBA00033063"/>
    </source>
</evidence>
<evidence type="ECO:0000256" key="10">
    <source>
        <dbReference type="ARBA" id="ARBA00093548"/>
    </source>
</evidence>
<dbReference type="Gene3D" id="2.40.160.50">
    <property type="entry name" value="membrane protein fhac: a member of the omp85/tpsb transporter family"/>
    <property type="match status" value="1"/>
</dbReference>
<evidence type="ECO:0000259" key="13">
    <source>
        <dbReference type="Pfam" id="PF17243"/>
    </source>
</evidence>
<keyword evidence="8" id="KW-0998">Cell outer membrane</keyword>
<feature type="signal peptide" evidence="11">
    <location>
        <begin position="1"/>
        <end position="20"/>
    </location>
</feature>
<protein>
    <recommendedName>
        <fullName evidence="3">Translocation and assembly module subunit TamA</fullName>
    </recommendedName>
    <alternativeName>
        <fullName evidence="9">Autotransporter assembly factor TamA</fullName>
    </alternativeName>
</protein>
<dbReference type="GO" id="GO:0009306">
    <property type="term" value="P:protein secretion"/>
    <property type="evidence" value="ECO:0007669"/>
    <property type="project" value="TreeGrafter"/>
</dbReference>
<name>A0AAU7NU02_9GAMM</name>
<comment type="subcellular location">
    <subcellularLocation>
        <location evidence="1">Cell outer membrane</location>
    </subcellularLocation>
</comment>
<keyword evidence="5" id="KW-0812">Transmembrane</keyword>
<evidence type="ECO:0000313" key="14">
    <source>
        <dbReference type="EMBL" id="XBS20420.1"/>
    </source>
</evidence>
<evidence type="ECO:0000256" key="8">
    <source>
        <dbReference type="ARBA" id="ARBA00023237"/>
    </source>
</evidence>
<dbReference type="Pfam" id="PF17243">
    <property type="entry name" value="POTRA_TamA_1"/>
    <property type="match status" value="1"/>
</dbReference>
<dbReference type="InterPro" id="IPR039910">
    <property type="entry name" value="D15-like"/>
</dbReference>